<keyword evidence="3" id="KW-1185">Reference proteome</keyword>
<comment type="caution">
    <text evidence="2">The sequence shown here is derived from an EMBL/GenBank/DDBJ whole genome shotgun (WGS) entry which is preliminary data.</text>
</comment>
<dbReference type="Proteomes" id="UP000314294">
    <property type="component" value="Unassembled WGS sequence"/>
</dbReference>
<gene>
    <name evidence="2" type="ORF">EYF80_005029</name>
</gene>
<proteinExistence type="predicted"/>
<dbReference type="AlphaFoldDB" id="A0A4Z2J407"/>
<reference evidence="2 3" key="1">
    <citation type="submission" date="2019-03" db="EMBL/GenBank/DDBJ databases">
        <title>First draft genome of Liparis tanakae, snailfish: a comprehensive survey of snailfish specific genes.</title>
        <authorList>
            <person name="Kim W."/>
            <person name="Song I."/>
            <person name="Jeong J.-H."/>
            <person name="Kim D."/>
            <person name="Kim S."/>
            <person name="Ryu S."/>
            <person name="Song J.Y."/>
            <person name="Lee S.K."/>
        </authorList>
    </citation>
    <scope>NUCLEOTIDE SEQUENCE [LARGE SCALE GENOMIC DNA]</scope>
    <source>
        <tissue evidence="2">Muscle</tissue>
    </source>
</reference>
<accession>A0A4Z2J407</accession>
<evidence type="ECO:0000313" key="3">
    <source>
        <dbReference type="Proteomes" id="UP000314294"/>
    </source>
</evidence>
<dbReference type="EMBL" id="SRLO01000025">
    <property type="protein sequence ID" value="TNN84614.1"/>
    <property type="molecule type" value="Genomic_DNA"/>
</dbReference>
<name>A0A4Z2J407_9TELE</name>
<sequence>MWTTQSQCELLRVRPPQTKRSLRNVYISDARKNETESITPEGEGDDPSSYPLITSEESILMGTTSG</sequence>
<feature type="region of interest" description="Disordered" evidence="1">
    <location>
        <begin position="26"/>
        <end position="66"/>
    </location>
</feature>
<evidence type="ECO:0000256" key="1">
    <source>
        <dbReference type="SAM" id="MobiDB-lite"/>
    </source>
</evidence>
<feature type="compositionally biased region" description="Polar residues" evidence="1">
    <location>
        <begin position="51"/>
        <end position="66"/>
    </location>
</feature>
<organism evidence="2 3">
    <name type="scientific">Liparis tanakae</name>
    <name type="common">Tanaka's snailfish</name>
    <dbReference type="NCBI Taxonomy" id="230148"/>
    <lineage>
        <taxon>Eukaryota</taxon>
        <taxon>Metazoa</taxon>
        <taxon>Chordata</taxon>
        <taxon>Craniata</taxon>
        <taxon>Vertebrata</taxon>
        <taxon>Euteleostomi</taxon>
        <taxon>Actinopterygii</taxon>
        <taxon>Neopterygii</taxon>
        <taxon>Teleostei</taxon>
        <taxon>Neoteleostei</taxon>
        <taxon>Acanthomorphata</taxon>
        <taxon>Eupercaria</taxon>
        <taxon>Perciformes</taxon>
        <taxon>Cottioidei</taxon>
        <taxon>Cottales</taxon>
        <taxon>Liparidae</taxon>
        <taxon>Liparis</taxon>
    </lineage>
</organism>
<protein>
    <submittedName>
        <fullName evidence="2">Uncharacterized protein</fullName>
    </submittedName>
</protein>
<evidence type="ECO:0000313" key="2">
    <source>
        <dbReference type="EMBL" id="TNN84614.1"/>
    </source>
</evidence>